<dbReference type="KEGG" id="cbw:RR42_s0866"/>
<dbReference type="GO" id="GO:0015658">
    <property type="term" value="F:branched-chain amino acid transmembrane transporter activity"/>
    <property type="evidence" value="ECO:0007669"/>
    <property type="project" value="InterPro"/>
</dbReference>
<keyword evidence="8" id="KW-1185">Reference proteome</keyword>
<feature type="transmembrane region" description="Helical" evidence="6">
    <location>
        <begin position="227"/>
        <end position="244"/>
    </location>
</feature>
<organism evidence="7 8">
    <name type="scientific">Cupriavidus basilensis</name>
    <dbReference type="NCBI Taxonomy" id="68895"/>
    <lineage>
        <taxon>Bacteria</taxon>
        <taxon>Pseudomonadati</taxon>
        <taxon>Pseudomonadota</taxon>
        <taxon>Betaproteobacteria</taxon>
        <taxon>Burkholderiales</taxon>
        <taxon>Burkholderiaceae</taxon>
        <taxon>Cupriavidus</taxon>
    </lineage>
</organism>
<dbReference type="RefSeq" id="WP_052494951.1">
    <property type="nucleotide sequence ID" value="NZ_CP010537.1"/>
</dbReference>
<name>A0A0C4YPE4_9BURK</name>
<dbReference type="Pfam" id="PF02653">
    <property type="entry name" value="BPD_transp_2"/>
    <property type="match status" value="1"/>
</dbReference>
<dbReference type="AlphaFoldDB" id="A0A0C4YPE4"/>
<dbReference type="EMBL" id="CP010537">
    <property type="protein sequence ID" value="AJG22456.1"/>
    <property type="molecule type" value="Genomic_DNA"/>
</dbReference>
<evidence type="ECO:0000256" key="6">
    <source>
        <dbReference type="SAM" id="Phobius"/>
    </source>
</evidence>
<dbReference type="PANTHER" id="PTHR30482:SF10">
    <property type="entry name" value="HIGH-AFFINITY BRANCHED-CHAIN AMINO ACID TRANSPORT PROTEIN BRAE"/>
    <property type="match status" value="1"/>
</dbReference>
<evidence type="ECO:0000256" key="3">
    <source>
        <dbReference type="ARBA" id="ARBA00022692"/>
    </source>
</evidence>
<dbReference type="Proteomes" id="UP000031843">
    <property type="component" value="Chromosome secondary"/>
</dbReference>
<evidence type="ECO:0000256" key="4">
    <source>
        <dbReference type="ARBA" id="ARBA00022989"/>
    </source>
</evidence>
<dbReference type="PANTHER" id="PTHR30482">
    <property type="entry name" value="HIGH-AFFINITY BRANCHED-CHAIN AMINO ACID TRANSPORT SYSTEM PERMEASE"/>
    <property type="match status" value="1"/>
</dbReference>
<evidence type="ECO:0000256" key="1">
    <source>
        <dbReference type="ARBA" id="ARBA00004651"/>
    </source>
</evidence>
<sequence>MIDYLLSYQSVLDHILIYSLLAMSQAIALRAGTFSIGSAAFAAIGAYTTAILVTRLGWWPPLAMASGVALAGGISLMMAFPLSRLRGVFQAVATLALVQVIVTVAMNWDDVTRGALGITGIPKAATTGWLILIVAMAMALVHTLSRFSLGRAMDVIRQDETVAVSLGISVAYHQRLAMTLSGLLAGLAGALSACNAYAVNPEDFGFHMLVQALAMAVLGGQTSLWGPLVGATVLTLLPELFRVFEEFRDVAQGALLMLIIIYLPHGIADTLAGLAHDRRVKRVAAQGARTASQQTGGAGA</sequence>
<dbReference type="GO" id="GO:0005886">
    <property type="term" value="C:plasma membrane"/>
    <property type="evidence" value="ECO:0007669"/>
    <property type="project" value="UniProtKB-SubCell"/>
</dbReference>
<dbReference type="OrthoDB" id="3460090at2"/>
<keyword evidence="2" id="KW-1003">Cell membrane</keyword>
<dbReference type="CDD" id="cd06581">
    <property type="entry name" value="TM_PBP1_LivM_like"/>
    <property type="match status" value="1"/>
</dbReference>
<keyword evidence="3 6" id="KW-0812">Transmembrane</keyword>
<proteinExistence type="predicted"/>
<feature type="transmembrane region" description="Helical" evidence="6">
    <location>
        <begin position="31"/>
        <end position="52"/>
    </location>
</feature>
<gene>
    <name evidence="7" type="ORF">RR42_s0866</name>
</gene>
<feature type="transmembrane region" description="Helical" evidence="6">
    <location>
        <begin position="128"/>
        <end position="149"/>
    </location>
</feature>
<feature type="transmembrane region" description="Helical" evidence="6">
    <location>
        <begin position="250"/>
        <end position="272"/>
    </location>
</feature>
<reference evidence="7 8" key="1">
    <citation type="journal article" date="2015" name="Genome Announc.">
        <title>Complete Genome Sequence of Cupriavidus basilensis 4G11, Isolated from the Oak Ridge Field Research Center Site.</title>
        <authorList>
            <person name="Ray J."/>
            <person name="Waters R.J."/>
            <person name="Skerker J.M."/>
            <person name="Kuehl J.V."/>
            <person name="Price M.N."/>
            <person name="Huang J."/>
            <person name="Chakraborty R."/>
            <person name="Arkin A.P."/>
            <person name="Deutschbauer A."/>
        </authorList>
    </citation>
    <scope>NUCLEOTIDE SEQUENCE [LARGE SCALE GENOMIC DNA]</scope>
    <source>
        <strain evidence="7">4G11</strain>
    </source>
</reference>
<evidence type="ECO:0000256" key="2">
    <source>
        <dbReference type="ARBA" id="ARBA00022475"/>
    </source>
</evidence>
<dbReference type="STRING" id="68895.RR42_s0866"/>
<protein>
    <submittedName>
        <fullName evidence="7">Branched-chain amino acid transport system permease protein LivM</fullName>
    </submittedName>
</protein>
<dbReference type="InterPro" id="IPR001851">
    <property type="entry name" value="ABC_transp_permease"/>
</dbReference>
<accession>A0A0C4YPE4</accession>
<dbReference type="InterPro" id="IPR043428">
    <property type="entry name" value="LivM-like"/>
</dbReference>
<evidence type="ECO:0000313" key="8">
    <source>
        <dbReference type="Proteomes" id="UP000031843"/>
    </source>
</evidence>
<keyword evidence="4 6" id="KW-1133">Transmembrane helix</keyword>
<evidence type="ECO:0000313" key="7">
    <source>
        <dbReference type="EMBL" id="AJG22456.1"/>
    </source>
</evidence>
<feature type="transmembrane region" description="Helical" evidence="6">
    <location>
        <begin position="87"/>
        <end position="108"/>
    </location>
</feature>
<comment type="subcellular location">
    <subcellularLocation>
        <location evidence="1">Cell membrane</location>
        <topology evidence="1">Multi-pass membrane protein</topology>
    </subcellularLocation>
</comment>
<evidence type="ECO:0000256" key="5">
    <source>
        <dbReference type="ARBA" id="ARBA00023136"/>
    </source>
</evidence>
<keyword evidence="5 6" id="KW-0472">Membrane</keyword>
<feature type="transmembrane region" description="Helical" evidence="6">
    <location>
        <begin position="58"/>
        <end position="80"/>
    </location>
</feature>